<reference evidence="5" key="1">
    <citation type="journal article" date="2021" name="Nat. Commun.">
        <title>Genomic analyses provide insights into spinach domestication and the genetic basis of agronomic traits.</title>
        <authorList>
            <person name="Cai X."/>
            <person name="Sun X."/>
            <person name="Xu C."/>
            <person name="Sun H."/>
            <person name="Wang X."/>
            <person name="Ge C."/>
            <person name="Zhang Z."/>
            <person name="Wang Q."/>
            <person name="Fei Z."/>
            <person name="Jiao C."/>
            <person name="Wang Q."/>
        </authorList>
    </citation>
    <scope>NUCLEOTIDE SEQUENCE [LARGE SCALE GENOMIC DNA]</scope>
    <source>
        <strain evidence="5">cv. Varoflay</strain>
    </source>
</reference>
<keyword evidence="2" id="KW-0813">Transport</keyword>
<dbReference type="Gene3D" id="1.20.58.1210">
    <property type="entry name" value="Exo84p, N-terminal helical domain"/>
    <property type="match status" value="1"/>
</dbReference>
<gene>
    <name evidence="6" type="primary">LOC110784431</name>
</gene>
<dbReference type="InterPro" id="IPR016159">
    <property type="entry name" value="Cullin_repeat-like_dom_sf"/>
</dbReference>
<dbReference type="GO" id="GO:0008104">
    <property type="term" value="P:intracellular protein localization"/>
    <property type="evidence" value="ECO:0000318"/>
    <property type="project" value="GO_Central"/>
</dbReference>
<dbReference type="Pfam" id="PF16528">
    <property type="entry name" value="Exo84_C"/>
    <property type="match status" value="1"/>
</dbReference>
<dbReference type="KEGG" id="soe:110784431"/>
<organism evidence="5 6">
    <name type="scientific">Spinacia oleracea</name>
    <name type="common">Spinach</name>
    <dbReference type="NCBI Taxonomy" id="3562"/>
    <lineage>
        <taxon>Eukaryota</taxon>
        <taxon>Viridiplantae</taxon>
        <taxon>Streptophyta</taxon>
        <taxon>Embryophyta</taxon>
        <taxon>Tracheophyta</taxon>
        <taxon>Spermatophyta</taxon>
        <taxon>Magnoliopsida</taxon>
        <taxon>eudicotyledons</taxon>
        <taxon>Gunneridae</taxon>
        <taxon>Pentapetalae</taxon>
        <taxon>Caryophyllales</taxon>
        <taxon>Chenopodiaceae</taxon>
        <taxon>Chenopodioideae</taxon>
        <taxon>Anserineae</taxon>
        <taxon>Spinacia</taxon>
    </lineage>
</organism>
<dbReference type="GO" id="GO:0000145">
    <property type="term" value="C:exocyst"/>
    <property type="evidence" value="ECO:0000318"/>
    <property type="project" value="GO_Central"/>
</dbReference>
<keyword evidence="3" id="KW-0268">Exocytosis</keyword>
<dbReference type="PANTHER" id="PTHR21426:SF15">
    <property type="entry name" value="EXOCYST COMPLEX COMPONENT EXO84A"/>
    <property type="match status" value="1"/>
</dbReference>
<dbReference type="InterPro" id="IPR042561">
    <property type="entry name" value="Exo84_C_1"/>
</dbReference>
<sequence length="763" mass="84788">MDPMVIGAREISFGDSNDFEKESKLSLGERLKVFKSSQFDPDAFIDSKCHRMAEKELKHLTMYLKELKKESAEEMRKSVYANYSAFIRTAKEISALEGQLLSLRNLLSTQAAVVHGLSDGVHVNSLSPGLEGPTDEDMSRNKNNEVTRIETWLNEFLESLEVLLAERRVEEALTALDETDRVVEDANDRGSLKQTILISLQNAIMASKLKLADQLVETASQSSTKGAERRAVVTALKRLGDGLRAHTLLLNAHHQKLHHTMQILKPTATSNVSPGAAYCTSLSQLVFSTIAQASSDSLAVFGEDTSYTSELVSWAVKETKNFGVLVRRQSLAQSAASGNLRAAAQCVQICLGHCSLLESQGLSLSPVILKDFKPLVEQALSANLRRIEQNCAALASSDDWSLKHPHGGGVNQSRLSSSANRFNSMVQDLFEDVEPLETLQLGTPLLEGLIQVFHSFVNTLISAFPVSVTEATQDGLGVPIVKVAETEAQQLALLANALLLADEFLPRAAAKMLPLNHTIRDEEPSRRDIDRQNRVLEQRDWKKRLQKSVDRLRDSFCRQHALELIFTDDGELRLTAHMYTRLDGYAEEPEWFPSSIFQELYMRLSQIATLASEMFVGRERFATLLLIRLTETIILWISDDQTFWEEIEQGTKPLGPFGLQQFYLDMEFVMLFASQGRFLSRNLQQVAKNIIARAIDAVSATGIDPYSSLPEDEWFAEVAQIALKMLTGNANFENEDREAVSPTVSVSGRSMTSGFSHGSLASM</sequence>
<protein>
    <submittedName>
        <fullName evidence="6">Exocyst complex component EXO84A</fullName>
    </submittedName>
</protein>
<dbReference type="Proteomes" id="UP000813463">
    <property type="component" value="Chromosome 1"/>
</dbReference>
<keyword evidence="5" id="KW-1185">Reference proteome</keyword>
<dbReference type="RefSeq" id="XP_021844579.2">
    <property type="nucleotide sequence ID" value="XM_021988887.2"/>
</dbReference>
<dbReference type="GO" id="GO:0006887">
    <property type="term" value="P:exocytosis"/>
    <property type="evidence" value="ECO:0007669"/>
    <property type="project" value="UniProtKB-KW"/>
</dbReference>
<evidence type="ECO:0000313" key="5">
    <source>
        <dbReference type="Proteomes" id="UP000813463"/>
    </source>
</evidence>
<dbReference type="InterPro" id="IPR032403">
    <property type="entry name" value="Exo84_C"/>
</dbReference>
<evidence type="ECO:0000313" key="6">
    <source>
        <dbReference type="RefSeq" id="XP_021844579.2"/>
    </source>
</evidence>
<evidence type="ECO:0000259" key="4">
    <source>
        <dbReference type="Pfam" id="PF16528"/>
    </source>
</evidence>
<accession>A0A9R0IAL7</accession>
<dbReference type="GeneID" id="110784431"/>
<evidence type="ECO:0000256" key="1">
    <source>
        <dbReference type="ARBA" id="ARBA00007210"/>
    </source>
</evidence>
<name>A0A9R0IAL7_SPIOL</name>
<dbReference type="GO" id="GO:0006893">
    <property type="term" value="P:Golgi to plasma membrane transport"/>
    <property type="evidence" value="ECO:0000318"/>
    <property type="project" value="GO_Central"/>
</dbReference>
<dbReference type="SUPFAM" id="SSF74788">
    <property type="entry name" value="Cullin repeat-like"/>
    <property type="match status" value="1"/>
</dbReference>
<dbReference type="PANTHER" id="PTHR21426">
    <property type="entry name" value="EXOCYST COMPLEX COMPONENT 8"/>
    <property type="match status" value="1"/>
</dbReference>
<evidence type="ECO:0000256" key="2">
    <source>
        <dbReference type="ARBA" id="ARBA00022448"/>
    </source>
</evidence>
<dbReference type="Gene3D" id="1.20.58.1220">
    <property type="entry name" value="Exo84p, C-terminal helical domain"/>
    <property type="match status" value="1"/>
</dbReference>
<dbReference type="Pfam" id="PF08700">
    <property type="entry name" value="VPS51_Exo84_N"/>
    <property type="match status" value="1"/>
</dbReference>
<evidence type="ECO:0000256" key="3">
    <source>
        <dbReference type="ARBA" id="ARBA00022483"/>
    </source>
</evidence>
<dbReference type="AlphaFoldDB" id="A0A9R0IAL7"/>
<reference evidence="6" key="2">
    <citation type="submission" date="2025-08" db="UniProtKB">
        <authorList>
            <consortium name="RefSeq"/>
        </authorList>
    </citation>
    <scope>IDENTIFICATION</scope>
    <source>
        <tissue evidence="6">Leaf</tissue>
    </source>
</reference>
<dbReference type="InterPro" id="IPR033961">
    <property type="entry name" value="Exo84"/>
</dbReference>
<comment type="similarity">
    <text evidence="1">Belongs to the EXO84 family.</text>
</comment>
<dbReference type="InterPro" id="IPR042560">
    <property type="entry name" value="Exo84_C_2"/>
</dbReference>
<proteinExistence type="inferred from homology"/>
<feature type="domain" description="Exocyst component Exo84 C-terminal" evidence="4">
    <location>
        <begin position="152"/>
        <end position="364"/>
    </location>
</feature>